<evidence type="ECO:0000313" key="1">
    <source>
        <dbReference type="EMBL" id="TGX49141.1"/>
    </source>
</evidence>
<name>A0A4S1WZW1_9SPHN</name>
<dbReference type="Proteomes" id="UP000306147">
    <property type="component" value="Unassembled WGS sequence"/>
</dbReference>
<accession>A0A4S1WZW1</accession>
<reference evidence="1 2" key="1">
    <citation type="submission" date="2019-04" db="EMBL/GenBank/DDBJ databases">
        <title>Sphingomonas psychrotolerans sp. nov., isolated from soil in the Tianshan Mountains, Xinjiang, China.</title>
        <authorList>
            <person name="Luo Y."/>
            <person name="Sheng H."/>
        </authorList>
    </citation>
    <scope>NUCLEOTIDE SEQUENCE [LARGE SCALE GENOMIC DNA]</scope>
    <source>
        <strain evidence="1 2">ZFGT-11</strain>
    </source>
</reference>
<proteinExistence type="predicted"/>
<dbReference type="OrthoDB" id="7472910at2"/>
<dbReference type="AlphaFoldDB" id="A0A4S1WZW1"/>
<keyword evidence="2" id="KW-1185">Reference proteome</keyword>
<sequence length="155" mass="17291">MNMTAETRNYVLDISTDLFQLSTESLRLHSNETLQYETLESLIERRAASDCFKNEHRTDTLRRHLGAIPTEGKVRIQFNILTTSAESLDEACEYLTLQLGSAVTVGDVLSVMLFDYVAEKKATQVLNQIGLGERTQSGGNFAPSETGSENVIPFR</sequence>
<evidence type="ECO:0000313" key="2">
    <source>
        <dbReference type="Proteomes" id="UP000306147"/>
    </source>
</evidence>
<dbReference type="EMBL" id="SRXT01000009">
    <property type="protein sequence ID" value="TGX49141.1"/>
    <property type="molecule type" value="Genomic_DNA"/>
</dbReference>
<organism evidence="1 2">
    <name type="scientific">Sphingomonas gei</name>
    <dbReference type="NCBI Taxonomy" id="1395960"/>
    <lineage>
        <taxon>Bacteria</taxon>
        <taxon>Pseudomonadati</taxon>
        <taxon>Pseudomonadota</taxon>
        <taxon>Alphaproteobacteria</taxon>
        <taxon>Sphingomonadales</taxon>
        <taxon>Sphingomonadaceae</taxon>
        <taxon>Sphingomonas</taxon>
    </lineage>
</organism>
<comment type="caution">
    <text evidence="1">The sequence shown here is derived from an EMBL/GenBank/DDBJ whole genome shotgun (WGS) entry which is preliminary data.</text>
</comment>
<gene>
    <name evidence="1" type="ORF">E5A73_20085</name>
</gene>
<protein>
    <submittedName>
        <fullName evidence="1">Uncharacterized protein</fullName>
    </submittedName>
</protein>